<keyword evidence="6 8" id="KW-0675">Receptor</keyword>
<dbReference type="PROSITE" id="PS50262">
    <property type="entry name" value="G_PROTEIN_RECEP_F1_2"/>
    <property type="match status" value="1"/>
</dbReference>
<evidence type="ECO:0000313" key="11">
    <source>
        <dbReference type="EMBL" id="GMS95736.1"/>
    </source>
</evidence>
<proteinExistence type="inferred from homology"/>
<dbReference type="PROSITE" id="PS00237">
    <property type="entry name" value="G_PROTEIN_RECEP_F1_1"/>
    <property type="match status" value="1"/>
</dbReference>
<accession>A0AAV5TN49</accession>
<reference evidence="11" key="1">
    <citation type="submission" date="2023-10" db="EMBL/GenBank/DDBJ databases">
        <title>Genome assembly of Pristionchus species.</title>
        <authorList>
            <person name="Yoshida K."/>
            <person name="Sommer R.J."/>
        </authorList>
    </citation>
    <scope>NUCLEOTIDE SEQUENCE</scope>
    <source>
        <strain evidence="11">RS0144</strain>
    </source>
</reference>
<dbReference type="GO" id="GO:0004930">
    <property type="term" value="F:G protein-coupled receptor activity"/>
    <property type="evidence" value="ECO:0007669"/>
    <property type="project" value="UniProtKB-KW"/>
</dbReference>
<dbReference type="InterPro" id="IPR050119">
    <property type="entry name" value="CCR1-9-like"/>
</dbReference>
<dbReference type="Pfam" id="PF00001">
    <property type="entry name" value="7tm_1"/>
    <property type="match status" value="1"/>
</dbReference>
<feature type="transmembrane region" description="Helical" evidence="9">
    <location>
        <begin position="119"/>
        <end position="144"/>
    </location>
</feature>
<feature type="domain" description="G-protein coupled receptors family 1 profile" evidence="10">
    <location>
        <begin position="1"/>
        <end position="233"/>
    </location>
</feature>
<dbReference type="CDD" id="cd00637">
    <property type="entry name" value="7tm_classA_rhodopsin-like"/>
    <property type="match status" value="1"/>
</dbReference>
<evidence type="ECO:0000259" key="10">
    <source>
        <dbReference type="PROSITE" id="PS50262"/>
    </source>
</evidence>
<keyword evidence="7 8" id="KW-0807">Transducer</keyword>
<organism evidence="11 12">
    <name type="scientific">Pristionchus entomophagus</name>
    <dbReference type="NCBI Taxonomy" id="358040"/>
    <lineage>
        <taxon>Eukaryota</taxon>
        <taxon>Metazoa</taxon>
        <taxon>Ecdysozoa</taxon>
        <taxon>Nematoda</taxon>
        <taxon>Chromadorea</taxon>
        <taxon>Rhabditida</taxon>
        <taxon>Rhabditina</taxon>
        <taxon>Diplogasteromorpha</taxon>
        <taxon>Diplogasteroidea</taxon>
        <taxon>Neodiplogasteridae</taxon>
        <taxon>Pristionchus</taxon>
    </lineage>
</organism>
<dbReference type="PANTHER" id="PTHR10489:SF932">
    <property type="entry name" value="G-PROTEIN COUPLED RECEPTORS FAMILY 1 PROFILE DOMAIN-CONTAINING PROTEIN"/>
    <property type="match status" value="1"/>
</dbReference>
<dbReference type="AlphaFoldDB" id="A0AAV5TN49"/>
<keyword evidence="5 9" id="KW-0472">Membrane</keyword>
<evidence type="ECO:0000256" key="6">
    <source>
        <dbReference type="ARBA" id="ARBA00023170"/>
    </source>
</evidence>
<feature type="transmembrane region" description="Helical" evidence="9">
    <location>
        <begin position="13"/>
        <end position="34"/>
    </location>
</feature>
<name>A0AAV5TN49_9BILA</name>
<keyword evidence="2 8" id="KW-0812">Transmembrane</keyword>
<dbReference type="EMBL" id="BTSX01000004">
    <property type="protein sequence ID" value="GMS95736.1"/>
    <property type="molecule type" value="Genomic_DNA"/>
</dbReference>
<dbReference type="InterPro" id="IPR000276">
    <property type="entry name" value="GPCR_Rhodpsn"/>
</dbReference>
<evidence type="ECO:0000256" key="1">
    <source>
        <dbReference type="ARBA" id="ARBA00004141"/>
    </source>
</evidence>
<feature type="transmembrane region" description="Helical" evidence="9">
    <location>
        <begin position="179"/>
        <end position="200"/>
    </location>
</feature>
<protein>
    <recommendedName>
        <fullName evidence="10">G-protein coupled receptors family 1 profile domain-containing protein</fullName>
    </recommendedName>
</protein>
<feature type="non-terminal residue" evidence="11">
    <location>
        <position position="1"/>
    </location>
</feature>
<comment type="caution">
    <text evidence="11">The sequence shown here is derived from an EMBL/GenBank/DDBJ whole genome shotgun (WGS) entry which is preliminary data.</text>
</comment>
<evidence type="ECO:0000256" key="5">
    <source>
        <dbReference type="ARBA" id="ARBA00023136"/>
    </source>
</evidence>
<evidence type="ECO:0000256" key="7">
    <source>
        <dbReference type="ARBA" id="ARBA00023224"/>
    </source>
</evidence>
<evidence type="ECO:0000256" key="8">
    <source>
        <dbReference type="RuleBase" id="RU000688"/>
    </source>
</evidence>
<dbReference type="PRINTS" id="PR00237">
    <property type="entry name" value="GPCRRHODOPSN"/>
</dbReference>
<feature type="transmembrane region" description="Helical" evidence="9">
    <location>
        <begin position="54"/>
        <end position="75"/>
    </location>
</feature>
<evidence type="ECO:0000256" key="4">
    <source>
        <dbReference type="ARBA" id="ARBA00023040"/>
    </source>
</evidence>
<dbReference type="Proteomes" id="UP001432027">
    <property type="component" value="Unassembled WGS sequence"/>
</dbReference>
<sequence>SESFPFGNALCKLYWFGESVNKLLSSFIMCVLSWDRYLAVCKPLNSISIRSNSVALLVLFSTCTLATVLLLPVLIKSQVTMVDRLSGHAQLEYGTNAYEIALSRGSLISKCSFDPDSIFVIYTFSIGYAIPALLITFFYAQVIIRLRSNSRNMLVDQKRSDTSGRGSISSRVHQVTKRIVMVIFFYFICWTPQWTITLLINFEVFNYNHFLLLISLSAHVLVCFNSAANPLLYALINRELRAQHVQAMARKRQSITAATQVVIEFVIQATNKLDHNQKGYTPFTPFTITSSILSIS</sequence>
<dbReference type="Gene3D" id="1.20.1070.10">
    <property type="entry name" value="Rhodopsin 7-helix transmembrane proteins"/>
    <property type="match status" value="1"/>
</dbReference>
<dbReference type="GO" id="GO:0016020">
    <property type="term" value="C:membrane"/>
    <property type="evidence" value="ECO:0007669"/>
    <property type="project" value="UniProtKB-SubCell"/>
</dbReference>
<keyword evidence="4 8" id="KW-0297">G-protein coupled receptor</keyword>
<dbReference type="InterPro" id="IPR017452">
    <property type="entry name" value="GPCR_Rhodpsn_7TM"/>
</dbReference>
<comment type="subcellular location">
    <subcellularLocation>
        <location evidence="1">Membrane</location>
        <topology evidence="1">Multi-pass membrane protein</topology>
    </subcellularLocation>
</comment>
<evidence type="ECO:0000256" key="3">
    <source>
        <dbReference type="ARBA" id="ARBA00022989"/>
    </source>
</evidence>
<keyword evidence="3 9" id="KW-1133">Transmembrane helix</keyword>
<gene>
    <name evidence="11" type="ORF">PENTCL1PPCAC_17911</name>
</gene>
<dbReference type="PANTHER" id="PTHR10489">
    <property type="entry name" value="CELL ADHESION MOLECULE"/>
    <property type="match status" value="1"/>
</dbReference>
<evidence type="ECO:0000256" key="9">
    <source>
        <dbReference type="SAM" id="Phobius"/>
    </source>
</evidence>
<evidence type="ECO:0000313" key="12">
    <source>
        <dbReference type="Proteomes" id="UP001432027"/>
    </source>
</evidence>
<keyword evidence="12" id="KW-1185">Reference proteome</keyword>
<feature type="transmembrane region" description="Helical" evidence="9">
    <location>
        <begin position="212"/>
        <end position="236"/>
    </location>
</feature>
<evidence type="ECO:0000256" key="2">
    <source>
        <dbReference type="ARBA" id="ARBA00022692"/>
    </source>
</evidence>
<comment type="similarity">
    <text evidence="8">Belongs to the G-protein coupled receptor 1 family.</text>
</comment>
<dbReference type="SUPFAM" id="SSF81321">
    <property type="entry name" value="Family A G protein-coupled receptor-like"/>
    <property type="match status" value="1"/>
</dbReference>